<accession>A0ABP3CJC0</accession>
<evidence type="ECO:0000313" key="3">
    <source>
        <dbReference type="Proteomes" id="UP001500416"/>
    </source>
</evidence>
<sequence>METGAGGRVRISMSFTNHARRARDTTLPYADRVGALRSCASLYKPFGFLATLGHLRTLAGEFERDEDALLRALVAVEASRRSKPAGGRGTRRSSVTRPGGVRRSAGARGSRPTRARTARPGGTPDLPLPALAPLPPACPRAFACLRLPPRLTCLCACSRACWQDRRRRLRPA</sequence>
<dbReference type="Proteomes" id="UP001500416">
    <property type="component" value="Unassembled WGS sequence"/>
</dbReference>
<feature type="region of interest" description="Disordered" evidence="1">
    <location>
        <begin position="80"/>
        <end position="128"/>
    </location>
</feature>
<gene>
    <name evidence="2" type="ORF">GCM10010492_01090</name>
</gene>
<feature type="compositionally biased region" description="Low complexity" evidence="1">
    <location>
        <begin position="92"/>
        <end position="110"/>
    </location>
</feature>
<keyword evidence="3" id="KW-1185">Reference proteome</keyword>
<comment type="caution">
    <text evidence="2">The sequence shown here is derived from an EMBL/GenBank/DDBJ whole genome shotgun (WGS) entry which is preliminary data.</text>
</comment>
<reference evidence="3" key="1">
    <citation type="journal article" date="2019" name="Int. J. Syst. Evol. Microbiol.">
        <title>The Global Catalogue of Microorganisms (GCM) 10K type strain sequencing project: providing services to taxonomists for standard genome sequencing and annotation.</title>
        <authorList>
            <consortium name="The Broad Institute Genomics Platform"/>
            <consortium name="The Broad Institute Genome Sequencing Center for Infectious Disease"/>
            <person name="Wu L."/>
            <person name="Ma J."/>
        </authorList>
    </citation>
    <scope>NUCLEOTIDE SEQUENCE [LARGE SCALE GENOMIC DNA]</scope>
    <source>
        <strain evidence="3">JCM 3380</strain>
    </source>
</reference>
<name>A0ABP3CJC0_9PSEU</name>
<dbReference type="EMBL" id="BAAABU010000001">
    <property type="protein sequence ID" value="GAA0207353.1"/>
    <property type="molecule type" value="Genomic_DNA"/>
</dbReference>
<protein>
    <submittedName>
        <fullName evidence="2">Uncharacterized protein</fullName>
    </submittedName>
</protein>
<evidence type="ECO:0000313" key="2">
    <source>
        <dbReference type="EMBL" id="GAA0207353.1"/>
    </source>
</evidence>
<organism evidence="2 3">
    <name type="scientific">Saccharothrix mutabilis subsp. mutabilis</name>
    <dbReference type="NCBI Taxonomy" id="66855"/>
    <lineage>
        <taxon>Bacteria</taxon>
        <taxon>Bacillati</taxon>
        <taxon>Actinomycetota</taxon>
        <taxon>Actinomycetes</taxon>
        <taxon>Pseudonocardiales</taxon>
        <taxon>Pseudonocardiaceae</taxon>
        <taxon>Saccharothrix</taxon>
    </lineage>
</organism>
<evidence type="ECO:0000256" key="1">
    <source>
        <dbReference type="SAM" id="MobiDB-lite"/>
    </source>
</evidence>
<proteinExistence type="predicted"/>